<evidence type="ECO:0000313" key="3">
    <source>
        <dbReference type="Proteomes" id="UP000678281"/>
    </source>
</evidence>
<name>A0A942EEX3_9HYPH</name>
<proteinExistence type="predicted"/>
<dbReference type="RefSeq" id="WP_212658075.1">
    <property type="nucleotide sequence ID" value="NZ_JAGXTP010000001.1"/>
</dbReference>
<evidence type="ECO:0000256" key="1">
    <source>
        <dbReference type="SAM" id="MobiDB-lite"/>
    </source>
</evidence>
<keyword evidence="3" id="KW-1185">Reference proteome</keyword>
<reference evidence="2" key="1">
    <citation type="submission" date="2021-04" db="EMBL/GenBank/DDBJ databases">
        <title>Devosia litorisediminis sp. nov., isolated from a sand dune.</title>
        <authorList>
            <person name="Park S."/>
            <person name="Yoon J.-H."/>
        </authorList>
    </citation>
    <scope>NUCLEOTIDE SEQUENCE</scope>
    <source>
        <strain evidence="2">BSSL-BM10</strain>
    </source>
</reference>
<gene>
    <name evidence="2" type="ORF">KD146_07455</name>
</gene>
<feature type="region of interest" description="Disordered" evidence="1">
    <location>
        <begin position="111"/>
        <end position="142"/>
    </location>
</feature>
<organism evidence="2 3">
    <name type="scientific">Devosia litorisediminis</name>
    <dbReference type="NCBI Taxonomy" id="2829817"/>
    <lineage>
        <taxon>Bacteria</taxon>
        <taxon>Pseudomonadati</taxon>
        <taxon>Pseudomonadota</taxon>
        <taxon>Alphaproteobacteria</taxon>
        <taxon>Hyphomicrobiales</taxon>
        <taxon>Devosiaceae</taxon>
        <taxon>Devosia</taxon>
    </lineage>
</organism>
<comment type="caution">
    <text evidence="2">The sequence shown here is derived from an EMBL/GenBank/DDBJ whole genome shotgun (WGS) entry which is preliminary data.</text>
</comment>
<protein>
    <submittedName>
        <fullName evidence="2">Uncharacterized protein</fullName>
    </submittedName>
</protein>
<dbReference type="AlphaFoldDB" id="A0A942EEX3"/>
<dbReference type="Proteomes" id="UP000678281">
    <property type="component" value="Unassembled WGS sequence"/>
</dbReference>
<feature type="compositionally biased region" description="Polar residues" evidence="1">
    <location>
        <begin position="130"/>
        <end position="142"/>
    </location>
</feature>
<accession>A0A942EEX3</accession>
<evidence type="ECO:0000313" key="2">
    <source>
        <dbReference type="EMBL" id="MBS3848536.1"/>
    </source>
</evidence>
<dbReference type="EMBL" id="JAGXTP010000001">
    <property type="protein sequence ID" value="MBS3848536.1"/>
    <property type="molecule type" value="Genomic_DNA"/>
</dbReference>
<sequence length="142" mass="15789">MLITHPAISGLIGRPVFQARWSSRFSGYWGFRGASRFRYKLPIRAFSAGRQIQPPRDYLLKARSKPKDPDHAEAAKSLDEYDPNVIEELPINYGLGRTAARRNAAKARINKDPYAEISSPRTSPGACRQTIGSAQFNATSPV</sequence>